<organism evidence="1 2">
    <name type="scientific">Geotalea uraniireducens (strain Rf4)</name>
    <name type="common">Geobacter uraniireducens</name>
    <dbReference type="NCBI Taxonomy" id="351605"/>
    <lineage>
        <taxon>Bacteria</taxon>
        <taxon>Pseudomonadati</taxon>
        <taxon>Thermodesulfobacteriota</taxon>
        <taxon>Desulfuromonadia</taxon>
        <taxon>Geobacterales</taxon>
        <taxon>Geobacteraceae</taxon>
        <taxon>Geotalea</taxon>
    </lineage>
</organism>
<evidence type="ECO:0000313" key="2">
    <source>
        <dbReference type="Proteomes" id="UP000006695"/>
    </source>
</evidence>
<accession>A5GAT6</accession>
<name>A5GAT6_GEOUR</name>
<dbReference type="OrthoDB" id="9757546at2"/>
<dbReference type="HOGENOM" id="CLU_2649328_0_0_7"/>
<protein>
    <submittedName>
        <fullName evidence="1">Uncharacterized protein</fullName>
    </submittedName>
</protein>
<keyword evidence="2" id="KW-1185">Reference proteome</keyword>
<reference evidence="1 2" key="1">
    <citation type="submission" date="2007-05" db="EMBL/GenBank/DDBJ databases">
        <title>Complete sequence of Geobacter uraniireducens Rf4.</title>
        <authorList>
            <consortium name="US DOE Joint Genome Institute"/>
            <person name="Copeland A."/>
            <person name="Lucas S."/>
            <person name="Lapidus A."/>
            <person name="Barry K."/>
            <person name="Detter J.C."/>
            <person name="Glavina del Rio T."/>
            <person name="Hammon N."/>
            <person name="Israni S."/>
            <person name="Dalin E."/>
            <person name="Tice H."/>
            <person name="Pitluck S."/>
            <person name="Chertkov O."/>
            <person name="Brettin T."/>
            <person name="Bruce D."/>
            <person name="Han C."/>
            <person name="Schmutz J."/>
            <person name="Larimer F."/>
            <person name="Land M."/>
            <person name="Hauser L."/>
            <person name="Kyrpides N."/>
            <person name="Mikhailova N."/>
            <person name="Shelobolina E."/>
            <person name="Aklujkar M."/>
            <person name="Lovley D."/>
            <person name="Richardson P."/>
        </authorList>
    </citation>
    <scope>NUCLEOTIDE SEQUENCE [LARGE SCALE GENOMIC DNA]</scope>
    <source>
        <strain evidence="1 2">Rf4</strain>
    </source>
</reference>
<dbReference type="RefSeq" id="WP_011938031.1">
    <property type="nucleotide sequence ID" value="NC_009483.1"/>
</dbReference>
<dbReference type="AlphaFoldDB" id="A5GAT6"/>
<dbReference type="KEGG" id="gur:Gura_1103"/>
<dbReference type="STRING" id="351605.Gura_1103"/>
<sequence length="76" mass="8388">MIFYHNHTLGLIGVIIYAGEAAGYLLWDQYEEDLISGTNVTGINTGNNKVLTDLDGAYHFGITLIIQDNTLQFSPI</sequence>
<dbReference type="Proteomes" id="UP000006695">
    <property type="component" value="Chromosome"/>
</dbReference>
<gene>
    <name evidence="1" type="ordered locus">Gura_1103</name>
</gene>
<dbReference type="EMBL" id="CP000698">
    <property type="protein sequence ID" value="ABQ25309.1"/>
    <property type="molecule type" value="Genomic_DNA"/>
</dbReference>
<proteinExistence type="predicted"/>
<evidence type="ECO:0000313" key="1">
    <source>
        <dbReference type="EMBL" id="ABQ25309.1"/>
    </source>
</evidence>